<dbReference type="GO" id="GO:0016787">
    <property type="term" value="F:hydrolase activity"/>
    <property type="evidence" value="ECO:0007669"/>
    <property type="project" value="UniProtKB-KW"/>
</dbReference>
<evidence type="ECO:0000313" key="4">
    <source>
        <dbReference type="EMBL" id="KLL11853.1"/>
    </source>
</evidence>
<dbReference type="PROSITE" id="PS51462">
    <property type="entry name" value="NUDIX"/>
    <property type="match status" value="1"/>
</dbReference>
<dbReference type="EMBL" id="JWIO01000010">
    <property type="protein sequence ID" value="KLL11853.1"/>
    <property type="molecule type" value="Genomic_DNA"/>
</dbReference>
<dbReference type="SUPFAM" id="SSF55811">
    <property type="entry name" value="Nudix"/>
    <property type="match status" value="1"/>
</dbReference>
<dbReference type="CDD" id="cd03674">
    <property type="entry name" value="NUDIX_Hydrolase"/>
    <property type="match status" value="1"/>
</dbReference>
<comment type="caution">
    <text evidence="4">The sequence shown here is derived from an EMBL/GenBank/DDBJ whole genome shotgun (WGS) entry which is preliminary data.</text>
</comment>
<dbReference type="PRINTS" id="PR00502">
    <property type="entry name" value="NUDIXFAMILY"/>
</dbReference>
<dbReference type="InterPro" id="IPR015797">
    <property type="entry name" value="NUDIX_hydrolase-like_dom_sf"/>
</dbReference>
<proteinExistence type="inferred from homology"/>
<dbReference type="InterPro" id="IPR000086">
    <property type="entry name" value="NUDIX_hydrolase_dom"/>
</dbReference>
<dbReference type="PANTHER" id="PTHR43736:SF1">
    <property type="entry name" value="DIHYDRONEOPTERIN TRIPHOSPHATE DIPHOSPHATASE"/>
    <property type="match status" value="1"/>
</dbReference>
<evidence type="ECO:0000256" key="1">
    <source>
        <dbReference type="ARBA" id="ARBA00005582"/>
    </source>
</evidence>
<sequence length="180" mass="19301">MPITAEHIRATLNGYLDAYPEDKGALDPVFGLLEDGADLTSRSEFRGHATAGAVLARPGGEILQIRHLALGRWLLPGGHLETADASLREAALRELLEETGISATAVTLASDGPVHIDVHPIPANSAKGEPEHQHVDFRFVFRTAADVGDLQAEEVAAAAWRPVDSLPDEVLRLRIVAALR</sequence>
<protein>
    <submittedName>
        <fullName evidence="4">NUDIX hydrolase</fullName>
    </submittedName>
</protein>
<keyword evidence="2 4" id="KW-0378">Hydrolase</keyword>
<dbReference type="Pfam" id="PF00293">
    <property type="entry name" value="NUDIX"/>
    <property type="match status" value="1"/>
</dbReference>
<comment type="similarity">
    <text evidence="1">Belongs to the Nudix hydrolase family.</text>
</comment>
<dbReference type="Proteomes" id="UP000035425">
    <property type="component" value="Unassembled WGS sequence"/>
</dbReference>
<dbReference type="PANTHER" id="PTHR43736">
    <property type="entry name" value="ADP-RIBOSE PYROPHOSPHATASE"/>
    <property type="match status" value="1"/>
</dbReference>
<dbReference type="InterPro" id="IPR020476">
    <property type="entry name" value="Nudix_hydrolase"/>
</dbReference>
<evidence type="ECO:0000256" key="2">
    <source>
        <dbReference type="ARBA" id="ARBA00022801"/>
    </source>
</evidence>
<dbReference type="RefSeq" id="WP_047222543.1">
    <property type="nucleotide sequence ID" value="NZ_JWIO01000010.1"/>
</dbReference>
<feature type="domain" description="Nudix hydrolase" evidence="3">
    <location>
        <begin position="46"/>
        <end position="180"/>
    </location>
</feature>
<reference evidence="4 5" key="1">
    <citation type="submission" date="2014-12" db="EMBL/GenBank/DDBJ databases">
        <title>Frankia sp. BMG5.1 draft genome.</title>
        <authorList>
            <person name="Gtari M."/>
            <person name="Ghodhbane-Gtari F."/>
            <person name="Nouioui I."/>
            <person name="Ktari A."/>
            <person name="Hezbri K."/>
            <person name="Mimouni W."/>
            <person name="Sbissi I."/>
            <person name="Ayari A."/>
            <person name="Yamanaka T."/>
            <person name="Normand P."/>
            <person name="Tisa L.S."/>
            <person name="Boudabous A."/>
        </authorList>
    </citation>
    <scope>NUCLEOTIDE SEQUENCE [LARGE SCALE GENOMIC DNA]</scope>
    <source>
        <strain evidence="4 5">BMG5.1</strain>
    </source>
</reference>
<evidence type="ECO:0000259" key="3">
    <source>
        <dbReference type="PROSITE" id="PS51462"/>
    </source>
</evidence>
<organism evidence="4 5">
    <name type="scientific">Protofrankia coriariae</name>
    <dbReference type="NCBI Taxonomy" id="1562887"/>
    <lineage>
        <taxon>Bacteria</taxon>
        <taxon>Bacillati</taxon>
        <taxon>Actinomycetota</taxon>
        <taxon>Actinomycetes</taxon>
        <taxon>Frankiales</taxon>
        <taxon>Frankiaceae</taxon>
        <taxon>Protofrankia</taxon>
    </lineage>
</organism>
<dbReference type="Gene3D" id="3.90.79.10">
    <property type="entry name" value="Nucleoside Triphosphate Pyrophosphohydrolase"/>
    <property type="match status" value="1"/>
</dbReference>
<keyword evidence="5" id="KW-1185">Reference proteome</keyword>
<gene>
    <name evidence="4" type="ORF">FrCorBMG51_08495</name>
</gene>
<evidence type="ECO:0000313" key="5">
    <source>
        <dbReference type="Proteomes" id="UP000035425"/>
    </source>
</evidence>
<accession>A0ABR5F5E4</accession>
<name>A0ABR5F5E4_9ACTN</name>